<feature type="compositionally biased region" description="Acidic residues" evidence="1">
    <location>
        <begin position="90"/>
        <end position="104"/>
    </location>
</feature>
<dbReference type="EMBL" id="NAJQ01000360">
    <property type="protein sequence ID" value="TKA71236.1"/>
    <property type="molecule type" value="Genomic_DNA"/>
</dbReference>
<dbReference type="AlphaFoldDB" id="A0A4U0X6Z8"/>
<dbReference type="Proteomes" id="UP000309340">
    <property type="component" value="Unassembled WGS sequence"/>
</dbReference>
<evidence type="ECO:0000313" key="2">
    <source>
        <dbReference type="EMBL" id="TKA71236.1"/>
    </source>
</evidence>
<gene>
    <name evidence="2" type="ORF">B0A55_05631</name>
</gene>
<feature type="region of interest" description="Disordered" evidence="1">
    <location>
        <begin position="88"/>
        <end position="122"/>
    </location>
</feature>
<proteinExistence type="predicted"/>
<comment type="caution">
    <text evidence="2">The sequence shown here is derived from an EMBL/GenBank/DDBJ whole genome shotgun (WGS) entry which is preliminary data.</text>
</comment>
<accession>A0A4U0X6Z8</accession>
<reference evidence="2 3" key="1">
    <citation type="submission" date="2017-03" db="EMBL/GenBank/DDBJ databases">
        <title>Genomes of endolithic fungi from Antarctica.</title>
        <authorList>
            <person name="Coleine C."/>
            <person name="Masonjones S."/>
            <person name="Stajich J.E."/>
        </authorList>
    </citation>
    <scope>NUCLEOTIDE SEQUENCE [LARGE SCALE GENOMIC DNA]</scope>
    <source>
        <strain evidence="2 3">CCFEE 5184</strain>
    </source>
</reference>
<evidence type="ECO:0000313" key="3">
    <source>
        <dbReference type="Proteomes" id="UP000309340"/>
    </source>
</evidence>
<name>A0A4U0X6Z8_9PEZI</name>
<feature type="compositionally biased region" description="Polar residues" evidence="1">
    <location>
        <begin position="111"/>
        <end position="122"/>
    </location>
</feature>
<evidence type="ECO:0000256" key="1">
    <source>
        <dbReference type="SAM" id="MobiDB-lite"/>
    </source>
</evidence>
<keyword evidence="3" id="KW-1185">Reference proteome</keyword>
<protein>
    <submittedName>
        <fullName evidence="2">Uncharacterized protein</fullName>
    </submittedName>
</protein>
<sequence>IESPSVTASGAGLTLGDLWDAAGELLRATVLLDGVENVAGGGEQESRDGLAIIFEGTLRVRHNDPVVIPNIPHDLECLACDVLPNVKEAGEEEASEEASNEGEASEVLQDNFHTFQQAQRNV</sequence>
<feature type="non-terminal residue" evidence="2">
    <location>
        <position position="1"/>
    </location>
</feature>
<organism evidence="2 3">
    <name type="scientific">Friedmanniomyces simplex</name>
    <dbReference type="NCBI Taxonomy" id="329884"/>
    <lineage>
        <taxon>Eukaryota</taxon>
        <taxon>Fungi</taxon>
        <taxon>Dikarya</taxon>
        <taxon>Ascomycota</taxon>
        <taxon>Pezizomycotina</taxon>
        <taxon>Dothideomycetes</taxon>
        <taxon>Dothideomycetidae</taxon>
        <taxon>Mycosphaerellales</taxon>
        <taxon>Teratosphaeriaceae</taxon>
        <taxon>Friedmanniomyces</taxon>
    </lineage>
</organism>